<organism evidence="2 3">
    <name type="scientific">Candidatus Protofrankia californiensis</name>
    <dbReference type="NCBI Taxonomy" id="1839754"/>
    <lineage>
        <taxon>Bacteria</taxon>
        <taxon>Bacillati</taxon>
        <taxon>Actinomycetota</taxon>
        <taxon>Actinomycetes</taxon>
        <taxon>Frankiales</taxon>
        <taxon>Frankiaceae</taxon>
        <taxon>Protofrankia</taxon>
    </lineage>
</organism>
<feature type="region of interest" description="Disordered" evidence="1">
    <location>
        <begin position="1"/>
        <end position="41"/>
    </location>
</feature>
<evidence type="ECO:0000313" key="3">
    <source>
        <dbReference type="Proteomes" id="UP000199013"/>
    </source>
</evidence>
<sequence>MTWAPARAAGCTAKRPTAAEGHDACARRRSGAVGRGLDDDTRRVPAEDAARLRLFAFEGEFAEVERDRVDFDQGLDVARDRLRDRTETKARGRVGIVDQSSHVAPDDPGGNAVSGKIFSWWEMLLPAGRVDGVSAAGRRDVRGMR</sequence>
<dbReference type="EMBL" id="FLUV01001693">
    <property type="protein sequence ID" value="SBW24111.1"/>
    <property type="molecule type" value="Genomic_DNA"/>
</dbReference>
<dbReference type="AlphaFoldDB" id="A0A1C3P2T0"/>
<accession>A0A1C3P2T0</accession>
<evidence type="ECO:0000313" key="2">
    <source>
        <dbReference type="EMBL" id="SBW24111.1"/>
    </source>
</evidence>
<evidence type="ECO:0000256" key="1">
    <source>
        <dbReference type="SAM" id="MobiDB-lite"/>
    </source>
</evidence>
<name>A0A1C3P2T0_9ACTN</name>
<proteinExistence type="predicted"/>
<protein>
    <submittedName>
        <fullName evidence="2">Uncharacterized protein</fullName>
    </submittedName>
</protein>
<gene>
    <name evidence="2" type="ORF">FDG2_4019</name>
</gene>
<dbReference type="Proteomes" id="UP000199013">
    <property type="component" value="Unassembled WGS sequence"/>
</dbReference>
<keyword evidence="3" id="KW-1185">Reference proteome</keyword>
<reference evidence="3" key="1">
    <citation type="submission" date="2016-02" db="EMBL/GenBank/DDBJ databases">
        <authorList>
            <person name="Wibberg D."/>
        </authorList>
    </citation>
    <scope>NUCLEOTIDE SEQUENCE [LARGE SCALE GENOMIC DNA]</scope>
</reference>